<evidence type="ECO:0000256" key="3">
    <source>
        <dbReference type="ARBA" id="ARBA00022516"/>
    </source>
</evidence>
<keyword evidence="14" id="KW-1185">Reference proteome</keyword>
<dbReference type="Proteomes" id="UP000184518">
    <property type="component" value="Unassembled WGS sequence"/>
</dbReference>
<keyword evidence="10" id="KW-1208">Phospholipid metabolism</keyword>
<keyword evidence="4 11" id="KW-0808">Transferase</keyword>
<keyword evidence="7" id="KW-0443">Lipid metabolism</keyword>
<feature type="transmembrane region" description="Helical" evidence="12">
    <location>
        <begin position="20"/>
        <end position="40"/>
    </location>
</feature>
<gene>
    <name evidence="13" type="ORF">SAMN05443633_10371</name>
</gene>
<evidence type="ECO:0000256" key="9">
    <source>
        <dbReference type="ARBA" id="ARBA00023209"/>
    </source>
</evidence>
<sequence>MDILIYYFNFAAMNFIKNNLANALTLGNLFAGCVGAIHLILGDYQTTGVCLILSCIFDFFDGFVARAVKSNSNLGLQLDSLADMVSFGVIPGFTMFKAFEPFGSEILGMHLFFDLKYIGLLVTVFSCLRLAIFNLDEEQRYYFKGLNTPTNTVLLFGLYYAFKETNTFSFLFENELLLIVLTLITSWLLVSSIKMMAMKFKSKRIQDNYSKIILLGGGIAILAIFQIVGIPMLVIYYILVSLIFQKQL</sequence>
<reference evidence="14" key="1">
    <citation type="submission" date="2016-11" db="EMBL/GenBank/DDBJ databases">
        <authorList>
            <person name="Varghese N."/>
            <person name="Submissions S."/>
        </authorList>
    </citation>
    <scope>NUCLEOTIDE SEQUENCE [LARGE SCALE GENOMIC DNA]</scope>
    <source>
        <strain evidence="14">DSM 27619</strain>
    </source>
</reference>
<dbReference type="PANTHER" id="PTHR14269">
    <property type="entry name" value="CDP-DIACYLGLYCEROL--GLYCEROL-3-PHOSPHATE 3-PHOSPHATIDYLTRANSFERASE-RELATED"/>
    <property type="match status" value="1"/>
</dbReference>
<evidence type="ECO:0000256" key="5">
    <source>
        <dbReference type="ARBA" id="ARBA00022692"/>
    </source>
</evidence>
<keyword evidence="5 12" id="KW-0812">Transmembrane</keyword>
<dbReference type="InterPro" id="IPR048254">
    <property type="entry name" value="CDP_ALCOHOL_P_TRANSF_CS"/>
</dbReference>
<dbReference type="InterPro" id="IPR043130">
    <property type="entry name" value="CDP-OH_PTrfase_TM_dom"/>
</dbReference>
<dbReference type="GO" id="GO:0016020">
    <property type="term" value="C:membrane"/>
    <property type="evidence" value="ECO:0007669"/>
    <property type="project" value="UniProtKB-SubCell"/>
</dbReference>
<dbReference type="PANTHER" id="PTHR14269:SF61">
    <property type="entry name" value="CDP-DIACYLGLYCEROL--SERINE O-PHOSPHATIDYLTRANSFERASE"/>
    <property type="match status" value="1"/>
</dbReference>
<dbReference type="Gene3D" id="1.20.120.1760">
    <property type="match status" value="1"/>
</dbReference>
<evidence type="ECO:0000256" key="11">
    <source>
        <dbReference type="RuleBase" id="RU003750"/>
    </source>
</evidence>
<evidence type="ECO:0000256" key="8">
    <source>
        <dbReference type="ARBA" id="ARBA00023136"/>
    </source>
</evidence>
<keyword evidence="8 12" id="KW-0472">Membrane</keyword>
<proteinExistence type="inferred from homology"/>
<name>A0A1M4Z7K5_9FLAO</name>
<evidence type="ECO:0000313" key="13">
    <source>
        <dbReference type="EMBL" id="SHF13732.1"/>
    </source>
</evidence>
<evidence type="ECO:0000256" key="6">
    <source>
        <dbReference type="ARBA" id="ARBA00022989"/>
    </source>
</evidence>
<evidence type="ECO:0000256" key="12">
    <source>
        <dbReference type="SAM" id="Phobius"/>
    </source>
</evidence>
<dbReference type="GO" id="GO:0016780">
    <property type="term" value="F:phosphotransferase activity, for other substituted phosphate groups"/>
    <property type="evidence" value="ECO:0007669"/>
    <property type="project" value="InterPro"/>
</dbReference>
<dbReference type="EMBL" id="FQUT01000003">
    <property type="protein sequence ID" value="SHF13732.1"/>
    <property type="molecule type" value="Genomic_DNA"/>
</dbReference>
<protein>
    <submittedName>
        <fullName evidence="13">CDP-diacylglycerol---serine O-phosphatidyltransferase</fullName>
    </submittedName>
</protein>
<keyword evidence="3" id="KW-0444">Lipid biosynthesis</keyword>
<comment type="subcellular location">
    <subcellularLocation>
        <location evidence="1">Membrane</location>
        <topology evidence="1">Multi-pass membrane protein</topology>
    </subcellularLocation>
</comment>
<feature type="transmembrane region" description="Helical" evidence="12">
    <location>
        <begin position="141"/>
        <end position="162"/>
    </location>
</feature>
<dbReference type="InterPro" id="IPR000462">
    <property type="entry name" value="CDP-OH_P_trans"/>
</dbReference>
<accession>A0A1M4Z7K5</accession>
<feature type="transmembrane region" description="Helical" evidence="12">
    <location>
        <begin position="212"/>
        <end position="239"/>
    </location>
</feature>
<comment type="similarity">
    <text evidence="2 11">Belongs to the CDP-alcohol phosphatidyltransferase class-I family.</text>
</comment>
<evidence type="ECO:0000256" key="2">
    <source>
        <dbReference type="ARBA" id="ARBA00010441"/>
    </source>
</evidence>
<dbReference type="Pfam" id="PF01066">
    <property type="entry name" value="CDP-OH_P_transf"/>
    <property type="match status" value="1"/>
</dbReference>
<evidence type="ECO:0000256" key="1">
    <source>
        <dbReference type="ARBA" id="ARBA00004141"/>
    </source>
</evidence>
<feature type="transmembrane region" description="Helical" evidence="12">
    <location>
        <begin position="111"/>
        <end position="132"/>
    </location>
</feature>
<feature type="transmembrane region" description="Helical" evidence="12">
    <location>
        <begin position="168"/>
        <end position="191"/>
    </location>
</feature>
<keyword evidence="6 12" id="KW-1133">Transmembrane helix</keyword>
<evidence type="ECO:0000256" key="4">
    <source>
        <dbReference type="ARBA" id="ARBA00022679"/>
    </source>
</evidence>
<dbReference type="AlphaFoldDB" id="A0A1M4Z7K5"/>
<evidence type="ECO:0000256" key="10">
    <source>
        <dbReference type="ARBA" id="ARBA00023264"/>
    </source>
</evidence>
<dbReference type="GO" id="GO:0008654">
    <property type="term" value="P:phospholipid biosynthetic process"/>
    <property type="evidence" value="ECO:0007669"/>
    <property type="project" value="UniProtKB-KW"/>
</dbReference>
<evidence type="ECO:0000256" key="7">
    <source>
        <dbReference type="ARBA" id="ARBA00023098"/>
    </source>
</evidence>
<evidence type="ECO:0000313" key="14">
    <source>
        <dbReference type="Proteomes" id="UP000184518"/>
    </source>
</evidence>
<dbReference type="PROSITE" id="PS00379">
    <property type="entry name" value="CDP_ALCOHOL_P_TRANSF"/>
    <property type="match status" value="1"/>
</dbReference>
<dbReference type="STRING" id="1416778.SAMN05443633_10371"/>
<organism evidence="13 14">
    <name type="scientific">Chryseobacterium arachidis</name>
    <dbReference type="NCBI Taxonomy" id="1416778"/>
    <lineage>
        <taxon>Bacteria</taxon>
        <taxon>Pseudomonadati</taxon>
        <taxon>Bacteroidota</taxon>
        <taxon>Flavobacteriia</taxon>
        <taxon>Flavobacteriales</taxon>
        <taxon>Weeksellaceae</taxon>
        <taxon>Chryseobacterium group</taxon>
        <taxon>Chryseobacterium</taxon>
    </lineage>
</organism>
<keyword evidence="9" id="KW-0594">Phospholipid biosynthesis</keyword>
<dbReference type="InterPro" id="IPR050324">
    <property type="entry name" value="CDP-alcohol_PTase-I"/>
</dbReference>